<keyword evidence="2" id="KW-1185">Reference proteome</keyword>
<dbReference type="STRING" id="316067.Geob_2413"/>
<reference evidence="1 2" key="1">
    <citation type="submission" date="2009-01" db="EMBL/GenBank/DDBJ databases">
        <title>Complete sequence of Geobacter sp. FRC-32.</title>
        <authorList>
            <consortium name="US DOE Joint Genome Institute"/>
            <person name="Lucas S."/>
            <person name="Copeland A."/>
            <person name="Lapidus A."/>
            <person name="Glavina del Rio T."/>
            <person name="Dalin E."/>
            <person name="Tice H."/>
            <person name="Bruce D."/>
            <person name="Goodwin L."/>
            <person name="Pitluck S."/>
            <person name="Saunders E."/>
            <person name="Brettin T."/>
            <person name="Detter J.C."/>
            <person name="Han C."/>
            <person name="Larimer F."/>
            <person name="Land M."/>
            <person name="Hauser L."/>
            <person name="Kyrpides N."/>
            <person name="Ovchinnikova G."/>
            <person name="Kostka J."/>
            <person name="Richardson P."/>
        </authorList>
    </citation>
    <scope>NUCLEOTIDE SEQUENCE [LARGE SCALE GENOMIC DNA]</scope>
    <source>
        <strain evidence="2">DSM 22248 / JCM 15807 / FRC-32</strain>
    </source>
</reference>
<dbReference type="OrthoDB" id="6534848at2"/>
<evidence type="ECO:0000313" key="2">
    <source>
        <dbReference type="Proteomes" id="UP000007721"/>
    </source>
</evidence>
<protein>
    <submittedName>
        <fullName evidence="1">Uncharacterized protein</fullName>
    </submittedName>
</protein>
<gene>
    <name evidence="1" type="ordered locus">Geob_2413</name>
</gene>
<dbReference type="SUPFAM" id="SSF55154">
    <property type="entry name" value="CYTH-like phosphatases"/>
    <property type="match status" value="1"/>
</dbReference>
<dbReference type="eggNOG" id="ENOG502ZCCS">
    <property type="taxonomic scope" value="Bacteria"/>
</dbReference>
<evidence type="ECO:0000313" key="1">
    <source>
        <dbReference type="EMBL" id="ACM20766.1"/>
    </source>
</evidence>
<dbReference type="InterPro" id="IPR033469">
    <property type="entry name" value="CYTH-like_dom_sf"/>
</dbReference>
<dbReference type="KEGG" id="geo:Geob_2413"/>
<proteinExistence type="predicted"/>
<dbReference type="EMBL" id="CP001390">
    <property type="protein sequence ID" value="ACM20766.1"/>
    <property type="molecule type" value="Genomic_DNA"/>
</dbReference>
<name>B9LZY6_GEODF</name>
<dbReference type="AlphaFoldDB" id="B9LZY6"/>
<sequence>MDCIRMPSEEAVYTVEPGKLVIFNQLAVKVEMDNVTNEQYYQWLDEMKDCIDGLVHGAKIVEKENARVTPPLNTAIYYDTEDYKILNTGALLRTSCNKITHAFCAFKEASDSHSVRRDHRYVFAGDEKKTIQNGPDSIEAVSIVKSLLKRKDIDQPGLHLEQKLGIRGTDLIPSIRLDDYRFTFFVWLDKKDALRCSIDRAHVSNLRLPEDKRKSCPVSEVELAIYPRISPEVAKDPRVVKLIEVLSQSLGNRFGVSITKKIKYQRAAQVLGIFDN</sequence>
<accession>B9LZY6</accession>
<dbReference type="Proteomes" id="UP000007721">
    <property type="component" value="Chromosome"/>
</dbReference>
<dbReference type="RefSeq" id="WP_012647495.1">
    <property type="nucleotide sequence ID" value="NC_011979.1"/>
</dbReference>
<dbReference type="HOGENOM" id="CLU_1018487_0_0_7"/>
<organism evidence="1 2">
    <name type="scientific">Geotalea daltonii (strain DSM 22248 / JCM 15807 / FRC-32)</name>
    <name type="common">Geobacter daltonii</name>
    <dbReference type="NCBI Taxonomy" id="316067"/>
    <lineage>
        <taxon>Bacteria</taxon>
        <taxon>Pseudomonadati</taxon>
        <taxon>Thermodesulfobacteriota</taxon>
        <taxon>Desulfuromonadia</taxon>
        <taxon>Geobacterales</taxon>
        <taxon>Geobacteraceae</taxon>
        <taxon>Geotalea</taxon>
    </lineage>
</organism>